<dbReference type="GO" id="GO:1990351">
    <property type="term" value="C:transporter complex"/>
    <property type="evidence" value="ECO:0007669"/>
    <property type="project" value="TreeGrafter"/>
</dbReference>
<gene>
    <name evidence="2" type="primary">lptD</name>
    <name evidence="5" type="ORF">BJI67_04355</name>
</gene>
<comment type="caution">
    <text evidence="2">Lacks conserved residue(s) required for the propagation of feature annotation.</text>
</comment>
<dbReference type="InterPro" id="IPR007543">
    <property type="entry name" value="LptD_C"/>
</dbReference>
<dbReference type="RefSeq" id="WP_070071994.1">
    <property type="nucleotide sequence ID" value="NZ_CP017448.1"/>
</dbReference>
<keyword evidence="2" id="KW-0472">Membrane</keyword>
<dbReference type="AlphaFoldDB" id="A0A1D8K620"/>
<dbReference type="Proteomes" id="UP000095342">
    <property type="component" value="Chromosome"/>
</dbReference>
<dbReference type="HAMAP" id="MF_01411">
    <property type="entry name" value="LPS_assembly_LptD"/>
    <property type="match status" value="1"/>
</dbReference>
<evidence type="ECO:0000313" key="6">
    <source>
        <dbReference type="Proteomes" id="UP000095342"/>
    </source>
</evidence>
<feature type="chain" id="PRO_5009353909" description="LPS-assembly protein LptD" evidence="2">
    <location>
        <begin position="22"/>
        <end position="728"/>
    </location>
</feature>
<feature type="domain" description="LPS-assembly protein LptD central" evidence="4">
    <location>
        <begin position="188"/>
        <end position="266"/>
    </location>
</feature>
<keyword evidence="2" id="KW-0732">Signal</keyword>
<dbReference type="KEGG" id="aaeo:BJI67_04355"/>
<keyword evidence="1 2" id="KW-0998">Cell outer membrane</keyword>
<protein>
    <recommendedName>
        <fullName evidence="2">LPS-assembly protein LptD</fullName>
    </recommendedName>
</protein>
<feature type="signal peptide" evidence="2">
    <location>
        <begin position="1"/>
        <end position="21"/>
    </location>
</feature>
<dbReference type="Pfam" id="PF19838">
    <property type="entry name" value="LptD_2"/>
    <property type="match status" value="1"/>
</dbReference>
<keyword evidence="6" id="KW-1185">Reference proteome</keyword>
<dbReference type="GO" id="GO:0009279">
    <property type="term" value="C:cell outer membrane"/>
    <property type="evidence" value="ECO:0007669"/>
    <property type="project" value="UniProtKB-SubCell"/>
</dbReference>
<evidence type="ECO:0000259" key="3">
    <source>
        <dbReference type="Pfam" id="PF04453"/>
    </source>
</evidence>
<name>A0A1D8K620_9GAMM</name>
<dbReference type="GO" id="GO:0043165">
    <property type="term" value="P:Gram-negative-bacterium-type cell outer membrane assembly"/>
    <property type="evidence" value="ECO:0007669"/>
    <property type="project" value="UniProtKB-UniRule"/>
</dbReference>
<dbReference type="EMBL" id="CP017448">
    <property type="protein sequence ID" value="AOV16402.1"/>
    <property type="molecule type" value="Genomic_DNA"/>
</dbReference>
<comment type="similarity">
    <text evidence="2">Belongs to the LptD family.</text>
</comment>
<evidence type="ECO:0000256" key="1">
    <source>
        <dbReference type="ARBA" id="ARBA00023237"/>
    </source>
</evidence>
<evidence type="ECO:0000313" key="5">
    <source>
        <dbReference type="EMBL" id="AOV16402.1"/>
    </source>
</evidence>
<accession>A0A1D8K620</accession>
<dbReference type="InterPro" id="IPR020889">
    <property type="entry name" value="LipoPS_assembly_LptD"/>
</dbReference>
<sequence length="728" mass="81283" precursor="true">MRLRLLAAGCVGVLLARAAVAADVPPPGEWDLCPIETPPAVPRYGDKLIHVLADRAFLDPRGVSRLEGHVQLTRGDQTLLSEAMDFDNATQLAVSPGPLTLETPDMRLTGASGQYDLARQTGTLDLAKYRLFPAHAHGQAARIDRQGPDQTALRQATYSTCPIGRRAWQLSASEVHLDQADDEGTARNVLIRFKGVPILYTPYLSFPLSNRRKSGLLPPMIGQTTNAGFQFRQPIYWNIAPQADATFIPELFSTRGFGLGTQLRYLSPHSHSELNTDYIPYDRQFGGARYLFSFRQQANPVPRVSTYIDYNRVSDPNYFNDFGTTLQNVDTTFLGQGAGASYGGEDWSLSAFAQRYQVLDPSLPASAEPYAILPQVNLDAHLPYAPDRLQFSVQTQWARFTRQNSVIGNRLDVMPSLRLPLSGPAWFLTPKLAYRYTAYQLQNQVPGEPTTPSRSLPIASLDSGLYFERNAGARTLQILEPRLFYLYVPYRDQQALPVFDTTVFPLTFSQLFADNRFVGADRVSNADQLTAAVTTRFVDTDTGRQLMSASLGQIFYFQPQQVALPGQTLDTAKRSDYVSQLNVAIARHWWTTAGINLNPTTHQVDTGSLVAQYRLTQNQLVNVGYQYYRGQYDQVSLSLAWPLSRHWQLAGSWSYSPQTRQMLQTFAGLQYDSCCWAFRLLAQRYLTTLNGSYNEGISFELVLKGLGNLGSPIGTYLQRTIPDYVPLA</sequence>
<evidence type="ECO:0000256" key="2">
    <source>
        <dbReference type="HAMAP-Rule" id="MF_01411"/>
    </source>
</evidence>
<feature type="domain" description="LptD C-terminal" evidence="3">
    <location>
        <begin position="289"/>
        <end position="647"/>
    </location>
</feature>
<dbReference type="InterPro" id="IPR045659">
    <property type="entry name" value="LptD_2"/>
</dbReference>
<comment type="subunit">
    <text evidence="2">Component of the lipopolysaccharide transport and assembly complex. Interacts with LptE and LptA.</text>
</comment>
<dbReference type="InterPro" id="IPR050218">
    <property type="entry name" value="LptD"/>
</dbReference>
<comment type="function">
    <text evidence="2">Together with LptE, is involved in the assembly of lipopolysaccharide (LPS) at the surface of the outer membrane.</text>
</comment>
<dbReference type="PANTHER" id="PTHR30189">
    <property type="entry name" value="LPS-ASSEMBLY PROTEIN"/>
    <property type="match status" value="1"/>
</dbReference>
<evidence type="ECO:0000259" key="4">
    <source>
        <dbReference type="Pfam" id="PF19838"/>
    </source>
</evidence>
<reference evidence="5 6" key="1">
    <citation type="submission" date="2016-09" db="EMBL/GenBank/DDBJ databases">
        <title>Acidihalobacter prosperus V6 (DSM14174).</title>
        <authorList>
            <person name="Khaleque H.N."/>
            <person name="Ramsay J.P."/>
            <person name="Murphy R.J.T."/>
            <person name="Kaksonen A.H."/>
            <person name="Boxall N.J."/>
            <person name="Watkin E.L.J."/>
        </authorList>
    </citation>
    <scope>NUCLEOTIDE SEQUENCE [LARGE SCALE GENOMIC DNA]</scope>
    <source>
        <strain evidence="5 6">V6</strain>
    </source>
</reference>
<organism evidence="5 6">
    <name type="scientific">Acidihalobacter aeolianus</name>
    <dbReference type="NCBI Taxonomy" id="2792603"/>
    <lineage>
        <taxon>Bacteria</taxon>
        <taxon>Pseudomonadati</taxon>
        <taxon>Pseudomonadota</taxon>
        <taxon>Gammaproteobacteria</taxon>
        <taxon>Chromatiales</taxon>
        <taxon>Ectothiorhodospiraceae</taxon>
        <taxon>Acidihalobacter</taxon>
    </lineage>
</organism>
<dbReference type="Pfam" id="PF04453">
    <property type="entry name" value="LptD"/>
    <property type="match status" value="1"/>
</dbReference>
<dbReference type="GO" id="GO:0015920">
    <property type="term" value="P:lipopolysaccharide transport"/>
    <property type="evidence" value="ECO:0007669"/>
    <property type="project" value="InterPro"/>
</dbReference>
<proteinExistence type="inferred from homology"/>
<comment type="subcellular location">
    <subcellularLocation>
        <location evidence="2">Cell outer membrane</location>
    </subcellularLocation>
</comment>
<dbReference type="PANTHER" id="PTHR30189:SF1">
    <property type="entry name" value="LPS-ASSEMBLY PROTEIN LPTD"/>
    <property type="match status" value="1"/>
</dbReference>